<dbReference type="InterPro" id="IPR003593">
    <property type="entry name" value="AAA+_ATPase"/>
</dbReference>
<dbReference type="Gene3D" id="3.40.50.300">
    <property type="entry name" value="P-loop containing nucleotide triphosphate hydrolases"/>
    <property type="match status" value="2"/>
</dbReference>
<dbReference type="GO" id="GO:0016887">
    <property type="term" value="F:ATP hydrolysis activity"/>
    <property type="evidence" value="ECO:0007669"/>
    <property type="project" value="InterPro"/>
</dbReference>
<dbReference type="SMART" id="SM00382">
    <property type="entry name" value="AAA"/>
    <property type="match status" value="1"/>
</dbReference>
<dbReference type="InterPro" id="IPR052934">
    <property type="entry name" value="Methyl-DNA_Rec/Restrict_Enz"/>
</dbReference>
<dbReference type="STRING" id="33995.KOEU_14930"/>
<dbReference type="GO" id="GO:0005524">
    <property type="term" value="F:ATP binding"/>
    <property type="evidence" value="ECO:0007669"/>
    <property type="project" value="InterPro"/>
</dbReference>
<dbReference type="InterPro" id="IPR011704">
    <property type="entry name" value="ATPase_dyneun-rel_AAA"/>
</dbReference>
<dbReference type="SUPFAM" id="SSF52540">
    <property type="entry name" value="P-loop containing nucleoside triphosphate hydrolases"/>
    <property type="match status" value="1"/>
</dbReference>
<comment type="caution">
    <text evidence="3">The sequence shown here is derived from an EMBL/GenBank/DDBJ whole genome shotgun (WGS) entry which is preliminary data.</text>
</comment>
<feature type="region of interest" description="Disordered" evidence="1">
    <location>
        <begin position="136"/>
        <end position="170"/>
    </location>
</feature>
<dbReference type="InterPro" id="IPR027417">
    <property type="entry name" value="P-loop_NTPase"/>
</dbReference>
<accession>A0A0M0EHW0</accession>
<dbReference type="REBASE" id="131197">
    <property type="entry name" value="Keu8546McrBP"/>
</dbReference>
<feature type="domain" description="AAA+ ATPase" evidence="2">
    <location>
        <begin position="171"/>
        <end position="555"/>
    </location>
</feature>
<dbReference type="EC" id="3.1.21.-" evidence="3"/>
<keyword evidence="4" id="KW-1185">Reference proteome</keyword>
<gene>
    <name evidence="3" type="primary">mcrB</name>
    <name evidence="3" type="ORF">KOEU_14930</name>
</gene>
<evidence type="ECO:0000313" key="3">
    <source>
        <dbReference type="EMBL" id="KON64848.1"/>
    </source>
</evidence>
<evidence type="ECO:0000256" key="1">
    <source>
        <dbReference type="SAM" id="MobiDB-lite"/>
    </source>
</evidence>
<evidence type="ECO:0000313" key="4">
    <source>
        <dbReference type="Proteomes" id="UP000037566"/>
    </source>
</evidence>
<dbReference type="AlphaFoldDB" id="A0A0M0EHW0"/>
<reference evidence="3" key="1">
    <citation type="submission" date="2015-08" db="EMBL/GenBank/DDBJ databases">
        <title>Draft genome sequence of Komagataeibacter europaeus CECT 8546 a cellulose producer strain from vinegar produced by the traditional method.</title>
        <authorList>
            <person name="Poehlein A."/>
            <person name="Valera M.J."/>
            <person name="Haack F.S."/>
            <person name="Mas A."/>
            <person name="Daniel R."/>
            <person name="Streit W.R."/>
            <person name="Mateo E."/>
        </authorList>
    </citation>
    <scope>NUCLEOTIDE SEQUENCE [LARGE SCALE GENOMIC DNA]</scope>
    <source>
        <strain evidence="3">CECT 8546</strain>
    </source>
</reference>
<dbReference type="PANTHER" id="PTHR37291:SF1">
    <property type="entry name" value="TYPE IV METHYL-DIRECTED RESTRICTION ENZYME ECOKMCRB SUBUNIT"/>
    <property type="match status" value="1"/>
</dbReference>
<evidence type="ECO:0000259" key="2">
    <source>
        <dbReference type="SMART" id="SM00382"/>
    </source>
</evidence>
<dbReference type="RefSeq" id="WP_053323186.1">
    <property type="nucleotide sequence ID" value="NZ_LHUQ01000006.1"/>
</dbReference>
<name>A0A0M0EHW0_KOMEU</name>
<dbReference type="Pfam" id="PF07728">
    <property type="entry name" value="AAA_5"/>
    <property type="match status" value="1"/>
</dbReference>
<dbReference type="PANTHER" id="PTHR37291">
    <property type="entry name" value="5-METHYLCYTOSINE-SPECIFIC RESTRICTION ENZYME B"/>
    <property type="match status" value="1"/>
</dbReference>
<organism evidence="3 4">
    <name type="scientific">Komagataeibacter europaeus</name>
    <name type="common">Gluconacetobacter europaeus</name>
    <dbReference type="NCBI Taxonomy" id="33995"/>
    <lineage>
        <taxon>Bacteria</taxon>
        <taxon>Pseudomonadati</taxon>
        <taxon>Pseudomonadota</taxon>
        <taxon>Alphaproteobacteria</taxon>
        <taxon>Acetobacterales</taxon>
        <taxon>Acetobacteraceae</taxon>
        <taxon>Komagataeibacter</taxon>
    </lineage>
</organism>
<feature type="compositionally biased region" description="Polar residues" evidence="1">
    <location>
        <begin position="146"/>
        <end position="156"/>
    </location>
</feature>
<dbReference type="EMBL" id="LHUQ01000006">
    <property type="protein sequence ID" value="KON64848.1"/>
    <property type="molecule type" value="Genomic_DNA"/>
</dbReference>
<dbReference type="Proteomes" id="UP000037566">
    <property type="component" value="Unassembled WGS sequence"/>
</dbReference>
<keyword evidence="3" id="KW-0378">Hydrolase</keyword>
<protein>
    <submittedName>
        <fullName evidence="3">5-methylcytosine-specific restriction enzyme B</fullName>
        <ecNumber evidence="3">3.1.21.-</ecNumber>
    </submittedName>
</protein>
<dbReference type="PATRIC" id="fig|33995.3.peg.1663"/>
<proteinExistence type="predicted"/>
<sequence>MTDDELLAHFASNAPDFQKILPDLTTEEKSSFCKIARIVHDAGLDWYFTDKTNEYFRFGRKNAYDKTAGRQKVLGFMEKKGGECRLSFNAGSLPDLQEYKDGYFPLDGNAVNVIQRVLAHNQEIIRERLVLARPGLWPDDYPPRPENSNAPTSQDAMTGKEDAMPDTSTPDAVNLILYGPPGTGKTYATAAEAVALCGETVPKDREELMAVYHRLMRAGRIEFVTFHQSLAYEDFVEGLRPQQNTTVCGPEGEQPAAGFTLAPKDGIFRQIVREAMNENLEGKDLFFQGKQFFKISLDATDGSDNDHVFENAIKGRYATISYGNVDLRDPRFADPDAILHAMREADVGKQGSRLEARSGWVRMPTVFRNSIRNGDILIVSRGENAFRAIGMVTGDYDYKPLETQPNYVHRRRVEWLWVDPAGQPVSNIYPPGFSGATLYQLDRNQVNIPVLEQYIEAQQDVPPAAVEPYVLIIDEINRANISKVFGELITLLEPDKRLGKPNELRVRLPYSGDLFGVPSNLHVIGTMNTADRSIALLDTALRRRFDFRELMPDPDQLKTVDGIDLSKMLSALNERIEYLFDREHQIGHAYFIGCKNRSDIDRVMRDRIIPLLAEYFYEDWDKIAAVLGDADTNREGGFLNCKKLPVPRGLGMEGEGGTRYRWSVRTVEEGFAYDRGILRT</sequence>